<reference evidence="3 4" key="1">
    <citation type="submission" date="2019-03" db="EMBL/GenBank/DDBJ databases">
        <title>Comparative genomic analyses of the sweetpotato soil rot pathogen, Streptomyces ipomoeae.</title>
        <authorList>
            <person name="Ruschel Soares N."/>
            <person name="Badger J.H."/>
            <person name="Huguet-Tapia J.C."/>
            <person name="Clark C.A."/>
            <person name="Pettis G.S."/>
        </authorList>
    </citation>
    <scope>NUCLEOTIDE SEQUENCE [LARGE SCALE GENOMIC DNA]</scope>
    <source>
        <strain evidence="3 4">88-35</strain>
    </source>
</reference>
<feature type="compositionally biased region" description="Basic and acidic residues" evidence="1">
    <location>
        <begin position="115"/>
        <end position="131"/>
    </location>
</feature>
<sequence length="540" mass="57757">MDGAPATEALLYGGERSTPGDDFLSERTEPSEEERGGTAPSVEDLLALHGKPVLDYTALCTAPSPGAAERLAGQALRSTHEAMASHADADFPWRPRLLAAVLEAAREWSTDDRRSFLHPDLRDGRTRDARRSAPGTYGGRGDRGLVLYAFRNLPDRTQTLLWHTEVEGEDVGAVAFLLGVEPSLLNTERARTLLRDECVRAHLDFAPDESCRRLNRLIDVRSRQGSGETIAEVREHLKACAYCGAAADQLDQFPNRLPALLAEAVLGFRAADYLMTRPARRARASARTRSGPAPEHAGAEGRPTDAGEEAPRARRRWPLLAAMGVVLCGVIAAAPMALSGADDDSQGAAGPAPSPSDSVPGSSTAPRSPSASTAPGVNEPLVTRLRNVRTGLCLDVAAAQEAVGALAVTAECVGSATQLWWLEDRGRLRNQAAPGLCLNAEPAGSLALRPCADPESRDDRDDRDDEDDGDTRYDLAADGLLTIATNPGLAVTPVRRAEGAVILLKPVPKDRIRRSQRWRTDEPSTPAPSPSRTRDTTAAE</sequence>
<dbReference type="PROSITE" id="PS50231">
    <property type="entry name" value="RICIN_B_LECTIN"/>
    <property type="match status" value="1"/>
</dbReference>
<dbReference type="Pfam" id="PF00652">
    <property type="entry name" value="Ricin_B_lectin"/>
    <property type="match status" value="1"/>
</dbReference>
<feature type="region of interest" description="Disordered" evidence="1">
    <location>
        <begin position="512"/>
        <end position="540"/>
    </location>
</feature>
<dbReference type="EMBL" id="SPAZ01000048">
    <property type="protein sequence ID" value="TQE38200.1"/>
    <property type="molecule type" value="Genomic_DNA"/>
</dbReference>
<feature type="region of interest" description="Disordered" evidence="1">
    <location>
        <begin position="1"/>
        <end position="40"/>
    </location>
</feature>
<feature type="domain" description="Ricin B lectin" evidence="2">
    <location>
        <begin position="379"/>
        <end position="521"/>
    </location>
</feature>
<dbReference type="CDD" id="cd00161">
    <property type="entry name" value="beta-trefoil_Ricin-like"/>
    <property type="match status" value="1"/>
</dbReference>
<dbReference type="GO" id="GO:0016787">
    <property type="term" value="F:hydrolase activity"/>
    <property type="evidence" value="ECO:0007669"/>
    <property type="project" value="UniProtKB-KW"/>
</dbReference>
<feature type="region of interest" description="Disordered" evidence="1">
    <location>
        <begin position="446"/>
        <end position="472"/>
    </location>
</feature>
<feature type="compositionally biased region" description="Basic and acidic residues" evidence="1">
    <location>
        <begin position="297"/>
        <end position="311"/>
    </location>
</feature>
<comment type="caution">
    <text evidence="3">The sequence shown here is derived from an EMBL/GenBank/DDBJ whole genome shotgun (WGS) entry which is preliminary data.</text>
</comment>
<dbReference type="Gene3D" id="2.80.10.50">
    <property type="match status" value="1"/>
</dbReference>
<name>A0AAE8W7E8_9ACTN</name>
<feature type="compositionally biased region" description="Basic and acidic residues" evidence="1">
    <location>
        <begin position="24"/>
        <end position="36"/>
    </location>
</feature>
<dbReference type="AlphaFoldDB" id="A0AAE8W7E8"/>
<dbReference type="InterPro" id="IPR035992">
    <property type="entry name" value="Ricin_B-like_lectins"/>
</dbReference>
<feature type="region of interest" description="Disordered" evidence="1">
    <location>
        <begin position="115"/>
        <end position="137"/>
    </location>
</feature>
<proteinExistence type="predicted"/>
<feature type="region of interest" description="Disordered" evidence="1">
    <location>
        <begin position="282"/>
        <end position="311"/>
    </location>
</feature>
<gene>
    <name evidence="3" type="ORF">Sipo8835_05665</name>
</gene>
<accession>A0AAE8W7E8</accession>
<dbReference type="InterPro" id="IPR000772">
    <property type="entry name" value="Ricin_B_lectin"/>
</dbReference>
<feature type="region of interest" description="Disordered" evidence="1">
    <location>
        <begin position="340"/>
        <end position="378"/>
    </location>
</feature>
<evidence type="ECO:0000313" key="3">
    <source>
        <dbReference type="EMBL" id="TQE38200.1"/>
    </source>
</evidence>
<evidence type="ECO:0000313" key="4">
    <source>
        <dbReference type="Proteomes" id="UP000318720"/>
    </source>
</evidence>
<keyword evidence="3" id="KW-0378">Hydrolase</keyword>
<dbReference type="SUPFAM" id="SSF50370">
    <property type="entry name" value="Ricin B-like lectins"/>
    <property type="match status" value="1"/>
</dbReference>
<protein>
    <submittedName>
        <fullName evidence="3">Hydrolase</fullName>
    </submittedName>
</protein>
<organism evidence="3 4">
    <name type="scientific">Streptomyces ipomoeae</name>
    <dbReference type="NCBI Taxonomy" id="103232"/>
    <lineage>
        <taxon>Bacteria</taxon>
        <taxon>Bacillati</taxon>
        <taxon>Actinomycetota</taxon>
        <taxon>Actinomycetes</taxon>
        <taxon>Kitasatosporales</taxon>
        <taxon>Streptomycetaceae</taxon>
        <taxon>Streptomyces</taxon>
    </lineage>
</organism>
<dbReference type="SMART" id="SM00458">
    <property type="entry name" value="RICIN"/>
    <property type="match status" value="1"/>
</dbReference>
<dbReference type="RefSeq" id="WP_009327900.1">
    <property type="nucleotide sequence ID" value="NZ_JARAVA010000006.1"/>
</dbReference>
<dbReference type="Proteomes" id="UP000318720">
    <property type="component" value="Unassembled WGS sequence"/>
</dbReference>
<feature type="compositionally biased region" description="Low complexity" evidence="1">
    <location>
        <begin position="360"/>
        <end position="376"/>
    </location>
</feature>
<evidence type="ECO:0000256" key="1">
    <source>
        <dbReference type="SAM" id="MobiDB-lite"/>
    </source>
</evidence>
<evidence type="ECO:0000259" key="2">
    <source>
        <dbReference type="SMART" id="SM00458"/>
    </source>
</evidence>